<sequence>MQELDWIKTVLDDIQDFASSNNLYRLMWQIDLSKDALVADMSANSCLKDHRTDGSSNEDVKVH</sequence>
<accession>A0A8X8H3Q5</accession>
<keyword evidence="2" id="KW-1185">Reference proteome</keyword>
<comment type="caution">
    <text evidence="1">The sequence shown here is derived from an EMBL/GenBank/DDBJ whole genome shotgun (WGS) entry which is preliminary data.</text>
</comment>
<name>A0A8X8H3Q5_9RHOB</name>
<reference evidence="1" key="1">
    <citation type="submission" date="2020-05" db="EMBL/GenBank/DDBJ databases">
        <title>Fertoebacter nigrum gen. nov., sp. nov., a new member of the family Rhodobacteraceae.</title>
        <authorList>
            <person name="Szuroczki S."/>
            <person name="Abbaszade G."/>
            <person name="Buni D."/>
            <person name="Schumann P."/>
            <person name="Toth E."/>
        </authorList>
    </citation>
    <scope>NUCLEOTIDE SEQUENCE</scope>
    <source>
        <strain evidence="1">RG-N-1a</strain>
    </source>
</reference>
<evidence type="ECO:0000313" key="2">
    <source>
        <dbReference type="Proteomes" id="UP000484076"/>
    </source>
</evidence>
<dbReference type="EMBL" id="WHUT02000022">
    <property type="protein sequence ID" value="NUB46781.1"/>
    <property type="molecule type" value="Genomic_DNA"/>
</dbReference>
<evidence type="ECO:0000313" key="1">
    <source>
        <dbReference type="EMBL" id="NUB46781.1"/>
    </source>
</evidence>
<dbReference type="Proteomes" id="UP000484076">
    <property type="component" value="Unassembled WGS sequence"/>
</dbReference>
<proteinExistence type="predicted"/>
<dbReference type="RefSeq" id="WP_152828762.1">
    <property type="nucleotide sequence ID" value="NZ_WHUT02000022.1"/>
</dbReference>
<dbReference type="AlphaFoldDB" id="A0A8X8H3Q5"/>
<protein>
    <submittedName>
        <fullName evidence="1">Uncharacterized protein</fullName>
    </submittedName>
</protein>
<organism evidence="1 2">
    <name type="scientific">Fertoeibacter niger</name>
    <dbReference type="NCBI Taxonomy" id="2656921"/>
    <lineage>
        <taxon>Bacteria</taxon>
        <taxon>Pseudomonadati</taxon>
        <taxon>Pseudomonadota</taxon>
        <taxon>Alphaproteobacteria</taxon>
        <taxon>Rhodobacterales</taxon>
        <taxon>Paracoccaceae</taxon>
        <taxon>Fertoeibacter</taxon>
    </lineage>
</organism>
<gene>
    <name evidence="1" type="ORF">GEU84_020530</name>
</gene>